<organism evidence="2 3">
    <name type="scientific">Tetranychus urticae</name>
    <name type="common">Two-spotted spider mite</name>
    <dbReference type="NCBI Taxonomy" id="32264"/>
    <lineage>
        <taxon>Eukaryota</taxon>
        <taxon>Metazoa</taxon>
        <taxon>Ecdysozoa</taxon>
        <taxon>Arthropoda</taxon>
        <taxon>Chelicerata</taxon>
        <taxon>Arachnida</taxon>
        <taxon>Acari</taxon>
        <taxon>Acariformes</taxon>
        <taxon>Trombidiformes</taxon>
        <taxon>Prostigmata</taxon>
        <taxon>Eleutherengona</taxon>
        <taxon>Raphignathae</taxon>
        <taxon>Tetranychoidea</taxon>
        <taxon>Tetranychidae</taxon>
        <taxon>Tetranychus</taxon>
    </lineage>
</organism>
<proteinExistence type="predicted"/>
<dbReference type="HOGENOM" id="CLU_3034952_0_0_1"/>
<keyword evidence="1" id="KW-1133">Transmembrane helix</keyword>
<sequence length="55" mass="6072">MSGCKHCVAVNLSFVLSFPCILPFSLPSFPPQPIKPIMMMVMVMMMIKVQRSGLG</sequence>
<evidence type="ECO:0000256" key="1">
    <source>
        <dbReference type="SAM" id="Phobius"/>
    </source>
</evidence>
<accession>T1KRP4</accession>
<dbReference type="EnsemblMetazoa" id="tetur19g00230.1">
    <property type="protein sequence ID" value="tetur19g00230.1"/>
    <property type="gene ID" value="tetur19g00230"/>
</dbReference>
<dbReference type="Proteomes" id="UP000015104">
    <property type="component" value="Unassembled WGS sequence"/>
</dbReference>
<evidence type="ECO:0000313" key="3">
    <source>
        <dbReference type="Proteomes" id="UP000015104"/>
    </source>
</evidence>
<keyword evidence="1" id="KW-0472">Membrane</keyword>
<name>T1KRP4_TETUR</name>
<dbReference type="EMBL" id="CAEY01000417">
    <property type="status" value="NOT_ANNOTATED_CDS"/>
    <property type="molecule type" value="Genomic_DNA"/>
</dbReference>
<evidence type="ECO:0000313" key="2">
    <source>
        <dbReference type="EnsemblMetazoa" id="tetur19g00230.1"/>
    </source>
</evidence>
<reference evidence="3" key="1">
    <citation type="submission" date="2011-08" db="EMBL/GenBank/DDBJ databases">
        <authorList>
            <person name="Rombauts S."/>
        </authorList>
    </citation>
    <scope>NUCLEOTIDE SEQUENCE</scope>
    <source>
        <strain evidence="3">London</strain>
    </source>
</reference>
<keyword evidence="1" id="KW-0812">Transmembrane</keyword>
<dbReference type="AlphaFoldDB" id="T1KRP4"/>
<keyword evidence="3" id="KW-1185">Reference proteome</keyword>
<feature type="transmembrane region" description="Helical" evidence="1">
    <location>
        <begin position="7"/>
        <end position="26"/>
    </location>
</feature>
<reference evidence="2" key="2">
    <citation type="submission" date="2015-06" db="UniProtKB">
        <authorList>
            <consortium name="EnsemblMetazoa"/>
        </authorList>
    </citation>
    <scope>IDENTIFICATION</scope>
</reference>
<protein>
    <submittedName>
        <fullName evidence="2">Uncharacterized protein</fullName>
    </submittedName>
</protein>